<keyword evidence="3" id="KW-1003">Cell membrane</keyword>
<name>A0A3B1AUN9_9ZZZZ</name>
<sequence length="368" mass="41280">MTDILNKWKYSYLDLILFIIINAITISVRFLSVRSRITHIVRCLFFVMGCIGINSGVLAADPLRIGWVYAMANTPVLVAYHNGFFNHEGVQVELRRFNSGPLLKRAFEAGDLDMGYVGMPPVYHSIAEGSDLKIVAKVNYGQAALITSIDSPIKSLADLKNKKIAGVRYGSGMDVLLKSFILEDVARLDADKDVTILHMPPKMMVASVNKKVVDAAFTWEPYISFAVISGHAKVLFDMNKAVPNYPWYVIVASKQTRTKNRDAMHRVLKAHKRAVAYLNADTNAANDLIIATFKIRSALDAAQIQVNAHKVVLSARGRLGWDERFLKADEKFLQSLMNHSYKLGFLKTKLDVDDVIDRESIEWMNSQL</sequence>
<dbReference type="SMART" id="SM00062">
    <property type="entry name" value="PBPb"/>
    <property type="match status" value="1"/>
</dbReference>
<dbReference type="Pfam" id="PF13379">
    <property type="entry name" value="NMT1_2"/>
    <property type="match status" value="1"/>
</dbReference>
<feature type="transmembrane region" description="Helical" evidence="6">
    <location>
        <begin position="43"/>
        <end position="60"/>
    </location>
</feature>
<dbReference type="AlphaFoldDB" id="A0A3B1AUN9"/>
<dbReference type="NCBIfam" id="TIGR01728">
    <property type="entry name" value="SsuA_fam"/>
    <property type="match status" value="1"/>
</dbReference>
<comment type="subcellular location">
    <subcellularLocation>
        <location evidence="1">Endomembrane system</location>
    </subcellularLocation>
</comment>
<dbReference type="GO" id="GO:0016020">
    <property type="term" value="C:membrane"/>
    <property type="evidence" value="ECO:0007669"/>
    <property type="project" value="InterPro"/>
</dbReference>
<keyword evidence="6" id="KW-0812">Transmembrane</keyword>
<reference evidence="8" key="1">
    <citation type="submission" date="2018-06" db="EMBL/GenBank/DDBJ databases">
        <authorList>
            <person name="Zhirakovskaya E."/>
        </authorList>
    </citation>
    <scope>NUCLEOTIDE SEQUENCE</scope>
</reference>
<dbReference type="EMBL" id="UOFR01000052">
    <property type="protein sequence ID" value="VAW97674.1"/>
    <property type="molecule type" value="Genomic_DNA"/>
</dbReference>
<keyword evidence="2" id="KW-0813">Transport</keyword>
<evidence type="ECO:0000256" key="2">
    <source>
        <dbReference type="ARBA" id="ARBA00022448"/>
    </source>
</evidence>
<dbReference type="InterPro" id="IPR010067">
    <property type="entry name" value="ABC_SsuA_sub-bd"/>
</dbReference>
<evidence type="ECO:0000256" key="1">
    <source>
        <dbReference type="ARBA" id="ARBA00004308"/>
    </source>
</evidence>
<dbReference type="InterPro" id="IPR044527">
    <property type="entry name" value="NrtA/CpmA_ABC-bd_dom"/>
</dbReference>
<dbReference type="GO" id="GO:0012505">
    <property type="term" value="C:endomembrane system"/>
    <property type="evidence" value="ECO:0007669"/>
    <property type="project" value="UniProtKB-SubCell"/>
</dbReference>
<dbReference type="SUPFAM" id="SSF53850">
    <property type="entry name" value="Periplasmic binding protein-like II"/>
    <property type="match status" value="1"/>
</dbReference>
<dbReference type="PANTHER" id="PTHR30024">
    <property type="entry name" value="ALIPHATIC SULFONATES-BINDING PROTEIN-RELATED"/>
    <property type="match status" value="1"/>
</dbReference>
<evidence type="ECO:0000256" key="6">
    <source>
        <dbReference type="SAM" id="Phobius"/>
    </source>
</evidence>
<organism evidence="8">
    <name type="scientific">hydrothermal vent metagenome</name>
    <dbReference type="NCBI Taxonomy" id="652676"/>
    <lineage>
        <taxon>unclassified sequences</taxon>
        <taxon>metagenomes</taxon>
        <taxon>ecological metagenomes</taxon>
    </lineage>
</organism>
<evidence type="ECO:0000256" key="5">
    <source>
        <dbReference type="ARBA" id="ARBA00023136"/>
    </source>
</evidence>
<keyword evidence="4" id="KW-0997">Cell inner membrane</keyword>
<dbReference type="InterPro" id="IPR001638">
    <property type="entry name" value="Solute-binding_3/MltF_N"/>
</dbReference>
<accession>A0A3B1AUN9</accession>
<feature type="transmembrane region" description="Helical" evidence="6">
    <location>
        <begin position="12"/>
        <end position="31"/>
    </location>
</feature>
<evidence type="ECO:0000256" key="3">
    <source>
        <dbReference type="ARBA" id="ARBA00022475"/>
    </source>
</evidence>
<evidence type="ECO:0000313" key="8">
    <source>
        <dbReference type="EMBL" id="VAW97674.1"/>
    </source>
</evidence>
<evidence type="ECO:0000259" key="7">
    <source>
        <dbReference type="SMART" id="SM00062"/>
    </source>
</evidence>
<keyword evidence="6" id="KW-1133">Transmembrane helix</keyword>
<feature type="domain" description="Solute-binding protein family 3/N-terminal" evidence="7">
    <location>
        <begin position="62"/>
        <end position="281"/>
    </location>
</feature>
<dbReference type="CDD" id="cd13553">
    <property type="entry name" value="PBP2_NrtA_CpmA_like"/>
    <property type="match status" value="1"/>
</dbReference>
<gene>
    <name evidence="8" type="ORF">MNBD_GAMMA21-2176</name>
</gene>
<proteinExistence type="predicted"/>
<dbReference type="GO" id="GO:0042626">
    <property type="term" value="F:ATPase-coupled transmembrane transporter activity"/>
    <property type="evidence" value="ECO:0007669"/>
    <property type="project" value="InterPro"/>
</dbReference>
<evidence type="ECO:0000256" key="4">
    <source>
        <dbReference type="ARBA" id="ARBA00022519"/>
    </source>
</evidence>
<dbReference type="Gene3D" id="3.40.190.10">
    <property type="entry name" value="Periplasmic binding protein-like II"/>
    <property type="match status" value="2"/>
</dbReference>
<protein>
    <submittedName>
        <fullName evidence="8">ABC transporter, substrate-binding protein (Cluster 10, nitrate/sulfonate/bicarbonate)</fullName>
    </submittedName>
</protein>
<keyword evidence="5 6" id="KW-0472">Membrane</keyword>